<evidence type="ECO:0000313" key="9">
    <source>
        <dbReference type="EMBL" id="MCH6471777.1"/>
    </source>
</evidence>
<dbReference type="PIRSF" id="PIRSF000535">
    <property type="entry name" value="1PFK/6PFK/LacC"/>
    <property type="match status" value="1"/>
</dbReference>
<comment type="similarity">
    <text evidence="1">Belongs to the carbohydrate kinase PfkB family.</text>
</comment>
<sequence length="339" mass="35400">MEDQQPGAEAPPVDVVVFAPTPTLTVTIEEVEGAPDIHLHAGGQGVWQARMAKLLGSSVEYCALLSGETGRVIGHLLEDEGIHVRSVSGHAASSAYVHDRRAGHRDEIAAAPGDRLSRHELDELHGLVLREGLLAKTAVLSGAPRDDAVPVDMYRRLASDLRSGGCRVIADLSGDRLEAAISGGLELVKVAHNEMMASGRAESDDPDELVRAMRSMAADGAKAVVLTRGAQPALFLDEDNVSEIRVPELQVVDEHGAGDSMTGAIAAALAAGESVETAVILGASAGANNVTRHGLGSGDADSIRRLAALIEVAPFDEGRQTGPIEQASPEDLARKAKVQ</sequence>
<evidence type="ECO:0000256" key="4">
    <source>
        <dbReference type="ARBA" id="ARBA00022777"/>
    </source>
</evidence>
<dbReference type="GO" id="GO:0016301">
    <property type="term" value="F:kinase activity"/>
    <property type="evidence" value="ECO:0007669"/>
    <property type="project" value="UniProtKB-KW"/>
</dbReference>
<evidence type="ECO:0000256" key="2">
    <source>
        <dbReference type="ARBA" id="ARBA00022679"/>
    </source>
</evidence>
<evidence type="ECO:0000256" key="7">
    <source>
        <dbReference type="SAM" id="MobiDB-lite"/>
    </source>
</evidence>
<dbReference type="InterPro" id="IPR017583">
    <property type="entry name" value="Tagatose/fructose_Pkinase"/>
</dbReference>
<keyword evidence="4 9" id="KW-0418">Kinase</keyword>
<dbReference type="SUPFAM" id="SSF53613">
    <property type="entry name" value="Ribokinase-like"/>
    <property type="match status" value="1"/>
</dbReference>
<evidence type="ECO:0000256" key="5">
    <source>
        <dbReference type="ARBA" id="ARBA00022840"/>
    </source>
</evidence>
<dbReference type="InterPro" id="IPR029056">
    <property type="entry name" value="Ribokinase-like"/>
</dbReference>
<dbReference type="Pfam" id="PF00294">
    <property type="entry name" value="PfkB"/>
    <property type="match status" value="1"/>
</dbReference>
<comment type="caution">
    <text evidence="9">The sequence shown here is derived from an EMBL/GenBank/DDBJ whole genome shotgun (WGS) entry which is preliminary data.</text>
</comment>
<dbReference type="Gene3D" id="3.40.1190.20">
    <property type="match status" value="1"/>
</dbReference>
<dbReference type="PANTHER" id="PTHR46566:SF2">
    <property type="entry name" value="ATP-DEPENDENT 6-PHOSPHOFRUCTOKINASE ISOZYME 2"/>
    <property type="match status" value="1"/>
</dbReference>
<dbReference type="EMBL" id="JAKZBV010000001">
    <property type="protein sequence ID" value="MCH6471777.1"/>
    <property type="molecule type" value="Genomic_DNA"/>
</dbReference>
<dbReference type="RefSeq" id="WP_241055716.1">
    <property type="nucleotide sequence ID" value="NZ_JAKZBV010000001.1"/>
</dbReference>
<evidence type="ECO:0000256" key="3">
    <source>
        <dbReference type="ARBA" id="ARBA00022741"/>
    </source>
</evidence>
<gene>
    <name evidence="9" type="ORF">L0M17_17680</name>
</gene>
<name>A0ABS9U5U8_9MICC</name>
<protein>
    <submittedName>
        <fullName evidence="9">PfkB family carbohydrate kinase</fullName>
    </submittedName>
</protein>
<organism evidence="9 10">
    <name type="scientific">Sinomonas terrae</name>
    <dbReference type="NCBI Taxonomy" id="2908838"/>
    <lineage>
        <taxon>Bacteria</taxon>
        <taxon>Bacillati</taxon>
        <taxon>Actinomycetota</taxon>
        <taxon>Actinomycetes</taxon>
        <taxon>Micrococcales</taxon>
        <taxon>Micrococcaceae</taxon>
        <taxon>Sinomonas</taxon>
    </lineage>
</organism>
<keyword evidence="3" id="KW-0547">Nucleotide-binding</keyword>
<feature type="region of interest" description="Disordered" evidence="7">
    <location>
        <begin position="317"/>
        <end position="339"/>
    </location>
</feature>
<keyword evidence="10" id="KW-1185">Reference proteome</keyword>
<accession>A0ABS9U5U8</accession>
<proteinExistence type="inferred from homology"/>
<dbReference type="InterPro" id="IPR011611">
    <property type="entry name" value="PfkB_dom"/>
</dbReference>
<keyword evidence="2 6" id="KW-0808">Transferase</keyword>
<keyword evidence="5" id="KW-0067">ATP-binding</keyword>
<evidence type="ECO:0000259" key="8">
    <source>
        <dbReference type="Pfam" id="PF00294"/>
    </source>
</evidence>
<feature type="domain" description="Carbohydrate kinase PfkB" evidence="8">
    <location>
        <begin position="33"/>
        <end position="297"/>
    </location>
</feature>
<evidence type="ECO:0000313" key="10">
    <source>
        <dbReference type="Proteomes" id="UP001202922"/>
    </source>
</evidence>
<dbReference type="PANTHER" id="PTHR46566">
    <property type="entry name" value="1-PHOSPHOFRUCTOKINASE-RELATED"/>
    <property type="match status" value="1"/>
</dbReference>
<evidence type="ECO:0000256" key="1">
    <source>
        <dbReference type="ARBA" id="ARBA00010688"/>
    </source>
</evidence>
<evidence type="ECO:0000256" key="6">
    <source>
        <dbReference type="PIRNR" id="PIRNR000535"/>
    </source>
</evidence>
<reference evidence="9 10" key="1">
    <citation type="submission" date="2022-03" db="EMBL/GenBank/DDBJ databases">
        <title>Sinomonas sp. isolated from a soil.</title>
        <authorList>
            <person name="Han J."/>
            <person name="Kim D.-U."/>
        </authorList>
    </citation>
    <scope>NUCLEOTIDE SEQUENCE [LARGE SCALE GENOMIC DNA]</scope>
    <source>
        <strain evidence="9 10">5-5</strain>
    </source>
</reference>
<dbReference type="Proteomes" id="UP001202922">
    <property type="component" value="Unassembled WGS sequence"/>
</dbReference>